<dbReference type="Pfam" id="PF07734">
    <property type="entry name" value="FBA_1"/>
    <property type="match status" value="1"/>
</dbReference>
<accession>A0AA87ZS65</accession>
<evidence type="ECO:0000259" key="1">
    <source>
        <dbReference type="PROSITE" id="PS50181"/>
    </source>
</evidence>
<dbReference type="PROSITE" id="PS50181">
    <property type="entry name" value="FBOX"/>
    <property type="match status" value="1"/>
</dbReference>
<dbReference type="InterPro" id="IPR036047">
    <property type="entry name" value="F-box-like_dom_sf"/>
</dbReference>
<keyword evidence="3" id="KW-1185">Reference proteome</keyword>
<organism evidence="2 3">
    <name type="scientific">Ficus carica</name>
    <name type="common">Common fig</name>
    <dbReference type="NCBI Taxonomy" id="3494"/>
    <lineage>
        <taxon>Eukaryota</taxon>
        <taxon>Viridiplantae</taxon>
        <taxon>Streptophyta</taxon>
        <taxon>Embryophyta</taxon>
        <taxon>Tracheophyta</taxon>
        <taxon>Spermatophyta</taxon>
        <taxon>Magnoliopsida</taxon>
        <taxon>eudicotyledons</taxon>
        <taxon>Gunneridae</taxon>
        <taxon>Pentapetalae</taxon>
        <taxon>rosids</taxon>
        <taxon>fabids</taxon>
        <taxon>Rosales</taxon>
        <taxon>Moraceae</taxon>
        <taxon>Ficeae</taxon>
        <taxon>Ficus</taxon>
    </lineage>
</organism>
<dbReference type="InterPro" id="IPR050796">
    <property type="entry name" value="SCF_F-box_component"/>
</dbReference>
<feature type="domain" description="F-box" evidence="1">
    <location>
        <begin position="1"/>
        <end position="51"/>
    </location>
</feature>
<dbReference type="Proteomes" id="UP001187192">
    <property type="component" value="Unassembled WGS sequence"/>
</dbReference>
<dbReference type="Pfam" id="PF12937">
    <property type="entry name" value="F-box-like"/>
    <property type="match status" value="1"/>
</dbReference>
<dbReference type="SUPFAM" id="SSF81383">
    <property type="entry name" value="F-box domain"/>
    <property type="match status" value="1"/>
</dbReference>
<dbReference type="InterPro" id="IPR001810">
    <property type="entry name" value="F-box_dom"/>
</dbReference>
<evidence type="ECO:0000313" key="2">
    <source>
        <dbReference type="EMBL" id="GMN38525.1"/>
    </source>
</evidence>
<dbReference type="Gene3D" id="1.20.1280.50">
    <property type="match status" value="1"/>
</dbReference>
<gene>
    <name evidence="2" type="ORF">TIFTF001_007757</name>
</gene>
<dbReference type="CDD" id="cd22157">
    <property type="entry name" value="F-box_AtFBW1-like"/>
    <property type="match status" value="1"/>
</dbReference>
<name>A0AA87ZS65_FICCA</name>
<comment type="caution">
    <text evidence="2">The sequence shown here is derived from an EMBL/GenBank/DDBJ whole genome shotgun (WGS) entry which is preliminary data.</text>
</comment>
<dbReference type="InterPro" id="IPR017451">
    <property type="entry name" value="F-box-assoc_interact_dom"/>
</dbReference>
<dbReference type="AlphaFoldDB" id="A0AA87ZS65"/>
<protein>
    <recommendedName>
        <fullName evidence="1">F-box domain-containing protein</fullName>
    </recommendedName>
</protein>
<dbReference type="InterPro" id="IPR006527">
    <property type="entry name" value="F-box-assoc_dom_typ1"/>
</dbReference>
<evidence type="ECO:0000313" key="3">
    <source>
        <dbReference type="Proteomes" id="UP001187192"/>
    </source>
</evidence>
<dbReference type="SMART" id="SM00256">
    <property type="entry name" value="FBOX"/>
    <property type="match status" value="1"/>
</dbReference>
<dbReference type="NCBIfam" id="TIGR01640">
    <property type="entry name" value="F_box_assoc_1"/>
    <property type="match status" value="1"/>
</dbReference>
<sequence length="404" mass="46963">MNRFCHLPEEVLEDILLRLSPKSISSCKRVCKSWYSLINRKSFVSEHLRRSIDKARHLSSVSLFLKWKRQELTLDEIFTPFYKEGDRKQVMSLVTIYSEGDGNGDRLPCVIEEIELPPAPKTEEERFPKSIISTHCNGIICLFEAFHNQNDTTIFFNPTVGEFKFLRTPGLRPKFLHSGSGFGYDSKANDYKYVKLFSPLYHPPKAKAFVYSMRNDSWREIKIDLEGKICWIKHQGVYCNDVYYWWNVGSSNSEGMVLSFDMSNEEFRTIALPDHVHEGNMKTRKLALWKGSVVFFFSPVNSWFSTSFEMWVMVDNFNGVKGLTYWTKHLTIGPLRCIHSPLTFWKDDELLMETKDGRIVSYNLDTQNLRQLPIRGAVFPGTTFADLYLQTLVSVKKELPNHIL</sequence>
<proteinExistence type="predicted"/>
<dbReference type="EMBL" id="BTGU01000008">
    <property type="protein sequence ID" value="GMN38525.1"/>
    <property type="molecule type" value="Genomic_DNA"/>
</dbReference>
<dbReference type="PANTHER" id="PTHR31672">
    <property type="entry name" value="BNACNNG10540D PROTEIN"/>
    <property type="match status" value="1"/>
</dbReference>
<reference evidence="2" key="1">
    <citation type="submission" date="2023-07" db="EMBL/GenBank/DDBJ databases">
        <title>draft genome sequence of fig (Ficus carica).</title>
        <authorList>
            <person name="Takahashi T."/>
            <person name="Nishimura K."/>
        </authorList>
    </citation>
    <scope>NUCLEOTIDE SEQUENCE</scope>
</reference>
<dbReference type="PANTHER" id="PTHR31672:SF13">
    <property type="entry name" value="F-BOX PROTEIN CPR30-LIKE"/>
    <property type="match status" value="1"/>
</dbReference>